<protein>
    <recommendedName>
        <fullName evidence="1">ribose-phosphate diphosphokinase</fullName>
        <ecNumber evidence="1">2.7.6.1</ecNumber>
    </recommendedName>
</protein>
<dbReference type="CDD" id="cd06223">
    <property type="entry name" value="PRTases_typeI"/>
    <property type="match status" value="1"/>
</dbReference>
<comment type="catalytic activity">
    <reaction evidence="7">
        <text>D-ribose 5-phosphate + ATP = 5-phospho-alpha-D-ribose 1-diphosphate + AMP + H(+)</text>
        <dbReference type="Rhea" id="RHEA:15609"/>
        <dbReference type="ChEBI" id="CHEBI:15378"/>
        <dbReference type="ChEBI" id="CHEBI:30616"/>
        <dbReference type="ChEBI" id="CHEBI:58017"/>
        <dbReference type="ChEBI" id="CHEBI:78346"/>
        <dbReference type="ChEBI" id="CHEBI:456215"/>
        <dbReference type="EC" id="2.7.6.1"/>
    </reaction>
</comment>
<keyword evidence="12" id="KW-1185">Reference proteome</keyword>
<keyword evidence="2" id="KW-0808">Transferase</keyword>
<dbReference type="AlphaFoldDB" id="A0A839IX43"/>
<accession>A0A839IX43</accession>
<dbReference type="NCBIfam" id="NF005537">
    <property type="entry name" value="PRK07199.1"/>
    <property type="match status" value="1"/>
</dbReference>
<evidence type="ECO:0000256" key="4">
    <source>
        <dbReference type="ARBA" id="ARBA00022741"/>
    </source>
</evidence>
<evidence type="ECO:0000259" key="9">
    <source>
        <dbReference type="Pfam" id="PF00156"/>
    </source>
</evidence>
<dbReference type="InterPro" id="IPR029057">
    <property type="entry name" value="PRTase-like"/>
</dbReference>
<evidence type="ECO:0000256" key="2">
    <source>
        <dbReference type="ARBA" id="ARBA00022679"/>
    </source>
</evidence>
<keyword evidence="6" id="KW-0067">ATP-binding</keyword>
<dbReference type="PANTHER" id="PTHR10210">
    <property type="entry name" value="RIBOSE-PHOSPHATE DIPHOSPHOKINASE FAMILY MEMBER"/>
    <property type="match status" value="1"/>
</dbReference>
<dbReference type="InterPro" id="IPR005946">
    <property type="entry name" value="Rib-P_diPkinase"/>
</dbReference>
<dbReference type="Gene3D" id="3.40.50.2020">
    <property type="match status" value="2"/>
</dbReference>
<dbReference type="GO" id="GO:0016301">
    <property type="term" value="F:kinase activity"/>
    <property type="evidence" value="ECO:0007669"/>
    <property type="project" value="UniProtKB-KW"/>
</dbReference>
<evidence type="ECO:0000313" key="12">
    <source>
        <dbReference type="Proteomes" id="UP000565262"/>
    </source>
</evidence>
<dbReference type="EC" id="2.7.6.1" evidence="1"/>
<dbReference type="GO" id="GO:0006164">
    <property type="term" value="P:purine nucleotide biosynthetic process"/>
    <property type="evidence" value="ECO:0007669"/>
    <property type="project" value="TreeGrafter"/>
</dbReference>
<evidence type="ECO:0000256" key="6">
    <source>
        <dbReference type="ARBA" id="ARBA00022840"/>
    </source>
</evidence>
<dbReference type="GO" id="GO:0005524">
    <property type="term" value="F:ATP binding"/>
    <property type="evidence" value="ECO:0007669"/>
    <property type="project" value="UniProtKB-KW"/>
</dbReference>
<gene>
    <name evidence="11" type="ORF">H4O21_20260</name>
</gene>
<dbReference type="SMART" id="SM01400">
    <property type="entry name" value="Pribosyltran_N"/>
    <property type="match status" value="1"/>
</dbReference>
<dbReference type="FunFam" id="3.40.50.2020:FF:000014">
    <property type="entry name" value="Ribose-phosphate pyrophosphokinase 1"/>
    <property type="match status" value="1"/>
</dbReference>
<evidence type="ECO:0000256" key="8">
    <source>
        <dbReference type="RuleBase" id="RU004324"/>
    </source>
</evidence>
<name>A0A839IX43_9GAMM</name>
<organism evidence="11 12">
    <name type="scientific">Oceanospirillum sediminis</name>
    <dbReference type="NCBI Taxonomy" id="2760088"/>
    <lineage>
        <taxon>Bacteria</taxon>
        <taxon>Pseudomonadati</taxon>
        <taxon>Pseudomonadota</taxon>
        <taxon>Gammaproteobacteria</taxon>
        <taxon>Oceanospirillales</taxon>
        <taxon>Oceanospirillaceae</taxon>
        <taxon>Oceanospirillum</taxon>
    </lineage>
</organism>
<dbReference type="RefSeq" id="WP_182810719.1">
    <property type="nucleotide sequence ID" value="NZ_JACJFM010000039.1"/>
</dbReference>
<comment type="similarity">
    <text evidence="8">Belongs to the ribose-phosphate pyrophosphokinase family.</text>
</comment>
<evidence type="ECO:0000313" key="11">
    <source>
        <dbReference type="EMBL" id="MBB1488947.1"/>
    </source>
</evidence>
<dbReference type="InterPro" id="IPR000836">
    <property type="entry name" value="PRTase_dom"/>
</dbReference>
<dbReference type="InterPro" id="IPR029099">
    <property type="entry name" value="Pribosyltran_N"/>
</dbReference>
<keyword evidence="4" id="KW-0547">Nucleotide-binding</keyword>
<evidence type="ECO:0000256" key="7">
    <source>
        <dbReference type="ARBA" id="ARBA00049535"/>
    </source>
</evidence>
<dbReference type="GO" id="GO:0002189">
    <property type="term" value="C:ribose phosphate diphosphokinase complex"/>
    <property type="evidence" value="ECO:0007669"/>
    <property type="project" value="TreeGrafter"/>
</dbReference>
<feature type="domain" description="Phosphoribosyltransferase" evidence="9">
    <location>
        <begin position="147"/>
        <end position="280"/>
    </location>
</feature>
<dbReference type="GO" id="GO:0000287">
    <property type="term" value="F:magnesium ion binding"/>
    <property type="evidence" value="ECO:0007669"/>
    <property type="project" value="InterPro"/>
</dbReference>
<keyword evidence="5 11" id="KW-0418">Kinase</keyword>
<evidence type="ECO:0000259" key="10">
    <source>
        <dbReference type="Pfam" id="PF13793"/>
    </source>
</evidence>
<evidence type="ECO:0000256" key="3">
    <source>
        <dbReference type="ARBA" id="ARBA00022727"/>
    </source>
</evidence>
<dbReference type="NCBIfam" id="TIGR01251">
    <property type="entry name" value="ribP_PPkin"/>
    <property type="match status" value="1"/>
</dbReference>
<proteinExistence type="inferred from homology"/>
<feature type="domain" description="Ribose-phosphate pyrophosphokinase N-terminal" evidence="10">
    <location>
        <begin position="7"/>
        <end position="117"/>
    </location>
</feature>
<dbReference type="Pfam" id="PF00156">
    <property type="entry name" value="Pribosyltran"/>
    <property type="match status" value="1"/>
</dbReference>
<dbReference type="SUPFAM" id="SSF53271">
    <property type="entry name" value="PRTase-like"/>
    <property type="match status" value="2"/>
</dbReference>
<evidence type="ECO:0000256" key="1">
    <source>
        <dbReference type="ARBA" id="ARBA00013247"/>
    </source>
</evidence>
<keyword evidence="3 8" id="KW-0545">Nucleotide biosynthesis</keyword>
<evidence type="ECO:0000256" key="5">
    <source>
        <dbReference type="ARBA" id="ARBA00022777"/>
    </source>
</evidence>
<dbReference type="Proteomes" id="UP000565262">
    <property type="component" value="Unassembled WGS sequence"/>
</dbReference>
<dbReference type="Pfam" id="PF13793">
    <property type="entry name" value="Pribosyltran_N"/>
    <property type="match status" value="1"/>
</dbReference>
<comment type="caution">
    <text evidence="11">The sequence shown here is derived from an EMBL/GenBank/DDBJ whole genome shotgun (WGS) entry which is preliminary data.</text>
</comment>
<dbReference type="EMBL" id="JACJFM010000039">
    <property type="protein sequence ID" value="MBB1488947.1"/>
    <property type="molecule type" value="Genomic_DNA"/>
</dbReference>
<reference evidence="11 12" key="1">
    <citation type="submission" date="2020-08" db="EMBL/GenBank/DDBJ databases">
        <title>Oceanospirillum sp. nov. isolated from marine sediment.</title>
        <authorList>
            <person name="Ji X."/>
        </authorList>
    </citation>
    <scope>NUCLEOTIDE SEQUENCE [LARGE SCALE GENOMIC DNA]</scope>
    <source>
        <strain evidence="11 12">D5</strain>
    </source>
</reference>
<dbReference type="GO" id="GO:0004749">
    <property type="term" value="F:ribose phosphate diphosphokinase activity"/>
    <property type="evidence" value="ECO:0007669"/>
    <property type="project" value="UniProtKB-EC"/>
</dbReference>
<sequence length="297" mass="33088">MNKTPLLFDLNDGSSLADSLCHLLQAETGELNRRQFPDGESYLQVVSPANGRDIIVLCTLYQPDSKFLPLIYLAETLKEMGARKVILVAPYLAYMRQDKRFKQGECVTSRHFAALISRSFDALITVDPHLHRYNSLDEVYSIPGIVVQSANSVAHWISQQIEQPLLIGPDIESEQWVAEVARLAGAPFEVLLKERHGDRDVRVSLPHVENYLQHTPVLVDDIISSGRTMLETIEHLKNAGMAPVICIGTHGLFADRAYQQMQASHTADVITCNTVNHQSNAIDMAPALAEAIREHLS</sequence>
<dbReference type="PANTHER" id="PTHR10210:SF32">
    <property type="entry name" value="RIBOSE-PHOSPHATE PYROPHOSPHOKINASE 2"/>
    <property type="match status" value="1"/>
</dbReference>
<dbReference type="GO" id="GO:0005737">
    <property type="term" value="C:cytoplasm"/>
    <property type="evidence" value="ECO:0007669"/>
    <property type="project" value="TreeGrafter"/>
</dbReference>
<dbReference type="GO" id="GO:0006015">
    <property type="term" value="P:5-phosphoribose 1-diphosphate biosynthetic process"/>
    <property type="evidence" value="ECO:0007669"/>
    <property type="project" value="TreeGrafter"/>
</dbReference>